<evidence type="ECO:0000313" key="2">
    <source>
        <dbReference type="Proteomes" id="UP000824120"/>
    </source>
</evidence>
<dbReference type="OrthoDB" id="1327960at2759"/>
<evidence type="ECO:0000313" key="1">
    <source>
        <dbReference type="EMBL" id="KAG5615228.1"/>
    </source>
</evidence>
<reference evidence="1 2" key="1">
    <citation type="submission" date="2020-09" db="EMBL/GenBank/DDBJ databases">
        <title>De no assembly of potato wild relative species, Solanum commersonii.</title>
        <authorList>
            <person name="Cho K."/>
        </authorList>
    </citation>
    <scope>NUCLEOTIDE SEQUENCE [LARGE SCALE GENOMIC DNA]</scope>
    <source>
        <strain evidence="1">LZ3.2</strain>
        <tissue evidence="1">Leaf</tissue>
    </source>
</reference>
<dbReference type="Proteomes" id="UP000824120">
    <property type="component" value="Chromosome 3"/>
</dbReference>
<gene>
    <name evidence="1" type="ORF">H5410_015052</name>
</gene>
<name>A0A9J5ZT90_SOLCO</name>
<accession>A0A9J5ZT90</accession>
<dbReference type="EMBL" id="JACXVP010000003">
    <property type="protein sequence ID" value="KAG5615228.1"/>
    <property type="molecule type" value="Genomic_DNA"/>
</dbReference>
<proteinExistence type="predicted"/>
<protein>
    <submittedName>
        <fullName evidence="1">Uncharacterized protein</fullName>
    </submittedName>
</protein>
<keyword evidence="2" id="KW-1185">Reference proteome</keyword>
<dbReference type="AlphaFoldDB" id="A0A9J5ZT90"/>
<organism evidence="1 2">
    <name type="scientific">Solanum commersonii</name>
    <name type="common">Commerson's wild potato</name>
    <name type="synonym">Commerson's nightshade</name>
    <dbReference type="NCBI Taxonomy" id="4109"/>
    <lineage>
        <taxon>Eukaryota</taxon>
        <taxon>Viridiplantae</taxon>
        <taxon>Streptophyta</taxon>
        <taxon>Embryophyta</taxon>
        <taxon>Tracheophyta</taxon>
        <taxon>Spermatophyta</taxon>
        <taxon>Magnoliopsida</taxon>
        <taxon>eudicotyledons</taxon>
        <taxon>Gunneridae</taxon>
        <taxon>Pentapetalae</taxon>
        <taxon>asterids</taxon>
        <taxon>lamiids</taxon>
        <taxon>Solanales</taxon>
        <taxon>Solanaceae</taxon>
        <taxon>Solanoideae</taxon>
        <taxon>Solaneae</taxon>
        <taxon>Solanum</taxon>
    </lineage>
</organism>
<sequence>MIKVGDFEPNDNLVTRRKCRKASLHKDSTKQHIREKMAEINVYYYQELRRPITLGVYFPSWFYTNFTCDGTKELCCNFDDKEVKDAPSS</sequence>
<comment type="caution">
    <text evidence="1">The sequence shown here is derived from an EMBL/GenBank/DDBJ whole genome shotgun (WGS) entry which is preliminary data.</text>
</comment>